<feature type="compositionally biased region" description="Polar residues" evidence="1">
    <location>
        <begin position="209"/>
        <end position="230"/>
    </location>
</feature>
<feature type="compositionally biased region" description="Polar residues" evidence="1">
    <location>
        <begin position="352"/>
        <end position="363"/>
    </location>
</feature>
<sequence>MTADEPRGIPGGGENAQSWRHREIAAAFAPLEVSDAVAQADKFARIARLWKDGVAAFERATRDSARWSGAAADASSAAVGSYVAEARELTAVLDRFSVLVRTAADAIVATKYAIPEQVAVAEMGPPWLATGQAESHRAAIAALEDARLAMRERYVVPFGEIDARIPVLPMPSRRGVPGGDSDDRLLRGGRSAEIFGENSGSGVEDGLTQVKSLNSPHSPQTANLPPTATSPEGVATTAQGGGAATSDDGSTQGGDLAGTKAGSAGPDVSSVQGSESAEPGNDSAGSGNSPGPGADSTMSGDSSTIGSELAEPGNDPAGSDDSAGPHGGSTERGDHSAVPGESSVRAGDGSVRASNTTMSTGGTSPAPATALIGGPGSPGVAAGALSSVVDPIVTSVGRDGSAHPGGAQPAWNAAPTSSGDQSGRGIPSLPLHDAEQLRPGAGRSMAGAVGPVVGANSPIASSPARMLDRLFHCAVSPGAGQAPDSDAERVLPDYLVTQANTDALLGNPRPTVSGGVIGGGDGG</sequence>
<evidence type="ECO:0000313" key="2">
    <source>
        <dbReference type="EMBL" id="GGN91609.1"/>
    </source>
</evidence>
<name>A0ABQ2KSC5_9NOCA</name>
<dbReference type="EMBL" id="BMNE01000006">
    <property type="protein sequence ID" value="GGN91609.1"/>
    <property type="molecule type" value="Genomic_DNA"/>
</dbReference>
<feature type="region of interest" description="Disordered" evidence="1">
    <location>
        <begin position="193"/>
        <end position="373"/>
    </location>
</feature>
<dbReference type="RefSeq" id="WP_189033065.1">
    <property type="nucleotide sequence ID" value="NZ_BMNE01000006.1"/>
</dbReference>
<feature type="compositionally biased region" description="Polar residues" evidence="1">
    <location>
        <begin position="297"/>
        <end position="306"/>
    </location>
</feature>
<feature type="region of interest" description="Disordered" evidence="1">
    <location>
        <begin position="396"/>
        <end position="435"/>
    </location>
</feature>
<gene>
    <name evidence="2" type="ORF">GCM10011610_52000</name>
</gene>
<feature type="compositionally biased region" description="Low complexity" evidence="1">
    <location>
        <begin position="280"/>
        <end position="296"/>
    </location>
</feature>
<accession>A0ABQ2KSC5</accession>
<dbReference type="Proteomes" id="UP000658127">
    <property type="component" value="Unassembled WGS sequence"/>
</dbReference>
<protein>
    <recommendedName>
        <fullName evidence="4">PPE family domain-containing protein</fullName>
    </recommendedName>
</protein>
<reference evidence="3" key="1">
    <citation type="journal article" date="2019" name="Int. J. Syst. Evol. Microbiol.">
        <title>The Global Catalogue of Microorganisms (GCM) 10K type strain sequencing project: providing services to taxonomists for standard genome sequencing and annotation.</title>
        <authorList>
            <consortium name="The Broad Institute Genomics Platform"/>
            <consortium name="The Broad Institute Genome Sequencing Center for Infectious Disease"/>
            <person name="Wu L."/>
            <person name="Ma J."/>
        </authorList>
    </citation>
    <scope>NUCLEOTIDE SEQUENCE [LARGE SCALE GENOMIC DNA]</scope>
    <source>
        <strain evidence="3">CGMCC 4.7329</strain>
    </source>
</reference>
<keyword evidence="3" id="KW-1185">Reference proteome</keyword>
<organism evidence="2 3">
    <name type="scientific">Nocardia rhizosphaerihabitans</name>
    <dbReference type="NCBI Taxonomy" id="1691570"/>
    <lineage>
        <taxon>Bacteria</taxon>
        <taxon>Bacillati</taxon>
        <taxon>Actinomycetota</taxon>
        <taxon>Actinomycetes</taxon>
        <taxon>Mycobacteriales</taxon>
        <taxon>Nocardiaceae</taxon>
        <taxon>Nocardia</taxon>
    </lineage>
</organism>
<evidence type="ECO:0000313" key="3">
    <source>
        <dbReference type="Proteomes" id="UP000658127"/>
    </source>
</evidence>
<proteinExistence type="predicted"/>
<evidence type="ECO:0008006" key="4">
    <source>
        <dbReference type="Google" id="ProtNLM"/>
    </source>
</evidence>
<comment type="caution">
    <text evidence="2">The sequence shown here is derived from an EMBL/GenBank/DDBJ whole genome shotgun (WGS) entry which is preliminary data.</text>
</comment>
<evidence type="ECO:0000256" key="1">
    <source>
        <dbReference type="SAM" id="MobiDB-lite"/>
    </source>
</evidence>